<evidence type="ECO:0000313" key="3">
    <source>
        <dbReference type="Proteomes" id="UP000316726"/>
    </source>
</evidence>
<dbReference type="Proteomes" id="UP000316726">
    <property type="component" value="Chromosome 3"/>
</dbReference>
<dbReference type="EMBL" id="CP031036">
    <property type="protein sequence ID" value="QDZ20171.1"/>
    <property type="molecule type" value="Genomic_DNA"/>
</dbReference>
<gene>
    <name evidence="2" type="ORF">A3770_03p26890</name>
</gene>
<evidence type="ECO:0008006" key="4">
    <source>
        <dbReference type="Google" id="ProtNLM"/>
    </source>
</evidence>
<name>A0A5B8MIP7_9CHLO</name>
<accession>A0A5B8MIP7</accession>
<evidence type="ECO:0000256" key="1">
    <source>
        <dbReference type="SAM" id="SignalP"/>
    </source>
</evidence>
<reference evidence="2 3" key="1">
    <citation type="submission" date="2018-07" db="EMBL/GenBank/DDBJ databases">
        <title>The complete nuclear genome of the prasinophyte Chloropicon primus (CCMP1205).</title>
        <authorList>
            <person name="Pombert J.-F."/>
            <person name="Otis C."/>
            <person name="Turmel M."/>
            <person name="Lemieux C."/>
        </authorList>
    </citation>
    <scope>NUCLEOTIDE SEQUENCE [LARGE SCALE GENOMIC DNA]</scope>
    <source>
        <strain evidence="2 3">CCMP1205</strain>
    </source>
</reference>
<keyword evidence="1" id="KW-0732">Signal</keyword>
<proteinExistence type="predicted"/>
<feature type="chain" id="PRO_5023130671" description="Secreted protein" evidence="1">
    <location>
        <begin position="32"/>
        <end position="105"/>
    </location>
</feature>
<organism evidence="2 3">
    <name type="scientific">Chloropicon primus</name>
    <dbReference type="NCBI Taxonomy" id="1764295"/>
    <lineage>
        <taxon>Eukaryota</taxon>
        <taxon>Viridiplantae</taxon>
        <taxon>Chlorophyta</taxon>
        <taxon>Chloropicophyceae</taxon>
        <taxon>Chloropicales</taxon>
        <taxon>Chloropicaceae</taxon>
        <taxon>Chloropicon</taxon>
    </lineage>
</organism>
<keyword evidence="3" id="KW-1185">Reference proteome</keyword>
<protein>
    <recommendedName>
        <fullName evidence="4">Secreted protein</fullName>
    </recommendedName>
</protein>
<feature type="signal peptide" evidence="1">
    <location>
        <begin position="1"/>
        <end position="31"/>
    </location>
</feature>
<evidence type="ECO:0000313" key="2">
    <source>
        <dbReference type="EMBL" id="QDZ20171.1"/>
    </source>
</evidence>
<sequence>MTAFSASTGRRKKTLWILAAVAALLLSSALAAEKPDDDYEDEGALGALDSLPTASASIDAEVRSVRRNAEIAEAVEEAIEEIAGGFIRNLGEGLLESDPAESSWS</sequence>
<dbReference type="AlphaFoldDB" id="A0A5B8MIP7"/>